<feature type="region of interest" description="Disordered" evidence="1">
    <location>
        <begin position="1"/>
        <end position="31"/>
    </location>
</feature>
<dbReference type="AlphaFoldDB" id="A0A1I6L1E7"/>
<sequence length="100" mass="11288">MLPPGRLRQAETPTSERKPRRSGRGGCHTEGEAFNYRYDYHPRPDCPEKHFHEPPAADHDAVLSCIEVEQVQLVTLAVLQCWRDAVESGDVSNLQQPNPP</sequence>
<reference evidence="2 3" key="1">
    <citation type="submission" date="2016-10" db="EMBL/GenBank/DDBJ databases">
        <authorList>
            <person name="de Groot N.N."/>
        </authorList>
    </citation>
    <scope>NUCLEOTIDE SEQUENCE [LARGE SCALE GENOMIC DNA]</scope>
    <source>
        <strain evidence="2 3">CGMCC 1.10457</strain>
    </source>
</reference>
<evidence type="ECO:0000313" key="3">
    <source>
        <dbReference type="Proteomes" id="UP000199062"/>
    </source>
</evidence>
<evidence type="ECO:0000256" key="1">
    <source>
        <dbReference type="SAM" id="MobiDB-lite"/>
    </source>
</evidence>
<proteinExistence type="predicted"/>
<dbReference type="EMBL" id="FOZK01000002">
    <property type="protein sequence ID" value="SFR97323.1"/>
    <property type="molecule type" value="Genomic_DNA"/>
</dbReference>
<organism evidence="2 3">
    <name type="scientific">Halomicrobium zhouii</name>
    <dbReference type="NCBI Taxonomy" id="767519"/>
    <lineage>
        <taxon>Archaea</taxon>
        <taxon>Methanobacteriati</taxon>
        <taxon>Methanobacteriota</taxon>
        <taxon>Stenosarchaea group</taxon>
        <taxon>Halobacteria</taxon>
        <taxon>Halobacteriales</taxon>
        <taxon>Haloarculaceae</taxon>
        <taxon>Halomicrobium</taxon>
    </lineage>
</organism>
<accession>A0A1I6L1E7</accession>
<evidence type="ECO:0000313" key="2">
    <source>
        <dbReference type="EMBL" id="SFR97323.1"/>
    </source>
</evidence>
<dbReference type="Proteomes" id="UP000199062">
    <property type="component" value="Unassembled WGS sequence"/>
</dbReference>
<keyword evidence="3" id="KW-1185">Reference proteome</keyword>
<name>A0A1I6L1E7_9EURY</name>
<dbReference type="STRING" id="767519.SAMN05216559_1832"/>
<gene>
    <name evidence="2" type="ORF">SAMN05216559_1832</name>
</gene>
<protein>
    <submittedName>
        <fullName evidence="2">Uncharacterized protein</fullName>
    </submittedName>
</protein>